<keyword evidence="1" id="KW-0472">Membrane</keyword>
<evidence type="ECO:0000313" key="3">
    <source>
        <dbReference type="Proteomes" id="UP001147695"/>
    </source>
</evidence>
<proteinExistence type="predicted"/>
<keyword evidence="1" id="KW-0812">Transmembrane</keyword>
<accession>A0A9W9QEQ8</accession>
<protein>
    <recommendedName>
        <fullName evidence="4">Transmembrane protein UsgS</fullName>
    </recommendedName>
</protein>
<feature type="transmembrane region" description="Helical" evidence="1">
    <location>
        <begin position="213"/>
        <end position="235"/>
    </location>
</feature>
<dbReference type="Proteomes" id="UP001147695">
    <property type="component" value="Unassembled WGS sequence"/>
</dbReference>
<evidence type="ECO:0008006" key="4">
    <source>
        <dbReference type="Google" id="ProtNLM"/>
    </source>
</evidence>
<dbReference type="EMBL" id="JAPZBQ010000004">
    <property type="protein sequence ID" value="KAJ5334653.1"/>
    <property type="molecule type" value="Genomic_DNA"/>
</dbReference>
<feature type="transmembrane region" description="Helical" evidence="1">
    <location>
        <begin position="179"/>
        <end position="201"/>
    </location>
</feature>
<reference evidence="2" key="2">
    <citation type="journal article" date="2023" name="IMA Fungus">
        <title>Comparative genomic study of the Penicillium genus elucidates a diverse pangenome and 15 lateral gene transfer events.</title>
        <authorList>
            <person name="Petersen C."/>
            <person name="Sorensen T."/>
            <person name="Nielsen M.R."/>
            <person name="Sondergaard T.E."/>
            <person name="Sorensen J.L."/>
            <person name="Fitzpatrick D.A."/>
            <person name="Frisvad J.C."/>
            <person name="Nielsen K.L."/>
        </authorList>
    </citation>
    <scope>NUCLEOTIDE SEQUENCE</scope>
    <source>
        <strain evidence="2">IBT 35673</strain>
    </source>
</reference>
<feature type="transmembrane region" description="Helical" evidence="1">
    <location>
        <begin position="38"/>
        <end position="67"/>
    </location>
</feature>
<gene>
    <name evidence="2" type="ORF">N7452_007056</name>
</gene>
<dbReference type="PANTHER" id="PTHR38421">
    <property type="entry name" value="TRANSMEMBRANE PROTEIN USGS"/>
    <property type="match status" value="1"/>
</dbReference>
<dbReference type="PANTHER" id="PTHR38421:SF1">
    <property type="entry name" value="TRANSMEMBRANE PROTEIN"/>
    <property type="match status" value="1"/>
</dbReference>
<name>A0A9W9QEQ8_PENBR</name>
<keyword evidence="1" id="KW-1133">Transmembrane helix</keyword>
<comment type="caution">
    <text evidence="2">The sequence shown here is derived from an EMBL/GenBank/DDBJ whole genome shotgun (WGS) entry which is preliminary data.</text>
</comment>
<sequence length="361" mass="41303">MSNFEPNAVIRGFQLTVVGTVRALTNPELFKYDHFRQAALAIGVGIIIQLIIQIPILSVKFSIWTLSWVVNLENALWDDKLLNGLEFMSKSVLQVPFMLMTLMRYVTPTLDEIFMQSIQWVDMTYVQKHKSEDPNQLRAMYYPQLTQYSNKGGSDRSRPVPEALMAFFNRYAKKIGMMLGLYLLSMVIIVGRFVMPAASFYTFRNHVGTVPAAAIFGAGLILPKYYIVTFLHTYFSSRSLMRELLEPYFSRVRFTPEQKRRWFRDREGVLFGFAFAFTVALRVPYIGVLMYGVAQASTAYLVTKITDPPPPPAESEGFAESQVTWANKHDFLRLSLDNLDKFNVESKQSRTEPPSPGKKFS</sequence>
<reference evidence="2" key="1">
    <citation type="submission" date="2022-12" db="EMBL/GenBank/DDBJ databases">
        <authorList>
            <person name="Petersen C."/>
        </authorList>
    </citation>
    <scope>NUCLEOTIDE SEQUENCE</scope>
    <source>
        <strain evidence="2">IBT 35673</strain>
    </source>
</reference>
<feature type="transmembrane region" description="Helical" evidence="1">
    <location>
        <begin position="269"/>
        <end position="294"/>
    </location>
</feature>
<evidence type="ECO:0000256" key="1">
    <source>
        <dbReference type="SAM" id="Phobius"/>
    </source>
</evidence>
<dbReference type="AlphaFoldDB" id="A0A9W9QEQ8"/>
<evidence type="ECO:0000313" key="2">
    <source>
        <dbReference type="EMBL" id="KAJ5334653.1"/>
    </source>
</evidence>
<organism evidence="2 3">
    <name type="scientific">Penicillium brevicompactum</name>
    <dbReference type="NCBI Taxonomy" id="5074"/>
    <lineage>
        <taxon>Eukaryota</taxon>
        <taxon>Fungi</taxon>
        <taxon>Dikarya</taxon>
        <taxon>Ascomycota</taxon>
        <taxon>Pezizomycotina</taxon>
        <taxon>Eurotiomycetes</taxon>
        <taxon>Eurotiomycetidae</taxon>
        <taxon>Eurotiales</taxon>
        <taxon>Aspergillaceae</taxon>
        <taxon>Penicillium</taxon>
    </lineage>
</organism>